<dbReference type="CDD" id="cd06174">
    <property type="entry name" value="MFS"/>
    <property type="match status" value="1"/>
</dbReference>
<feature type="transmembrane region" description="Helical" evidence="2">
    <location>
        <begin position="818"/>
        <end position="837"/>
    </location>
</feature>
<feature type="transmembrane region" description="Helical" evidence="2">
    <location>
        <begin position="616"/>
        <end position="639"/>
    </location>
</feature>
<feature type="region of interest" description="Disordered" evidence="1">
    <location>
        <begin position="65"/>
        <end position="99"/>
    </location>
</feature>
<feature type="compositionally biased region" description="Basic and acidic residues" evidence="1">
    <location>
        <begin position="410"/>
        <end position="424"/>
    </location>
</feature>
<feature type="transmembrane region" description="Helical" evidence="2">
    <location>
        <begin position="592"/>
        <end position="610"/>
    </location>
</feature>
<dbReference type="SUPFAM" id="SSF103473">
    <property type="entry name" value="MFS general substrate transporter"/>
    <property type="match status" value="1"/>
</dbReference>
<dbReference type="InterPro" id="IPR011701">
    <property type="entry name" value="MFS"/>
</dbReference>
<dbReference type="SMART" id="SM00875">
    <property type="entry name" value="BACK"/>
    <property type="match status" value="1"/>
</dbReference>
<dbReference type="Pfam" id="PF07707">
    <property type="entry name" value="BACK"/>
    <property type="match status" value="1"/>
</dbReference>
<feature type="region of interest" description="Disordered" evidence="1">
    <location>
        <begin position="410"/>
        <end position="435"/>
    </location>
</feature>
<dbReference type="Proteomes" id="UP000095282">
    <property type="component" value="Unplaced"/>
</dbReference>
<keyword evidence="2" id="KW-0472">Membrane</keyword>
<dbReference type="Pfam" id="PF07690">
    <property type="entry name" value="MFS_1"/>
    <property type="match status" value="1"/>
</dbReference>
<dbReference type="STRING" id="1561998.A0A1I7UBE3"/>
<feature type="transmembrane region" description="Helical" evidence="2">
    <location>
        <begin position="785"/>
        <end position="806"/>
    </location>
</feature>
<evidence type="ECO:0000313" key="5">
    <source>
        <dbReference type="WBParaSite" id="Csp11.Scaffold629.g7633.t2"/>
    </source>
</evidence>
<dbReference type="InterPro" id="IPR011705">
    <property type="entry name" value="BACK"/>
</dbReference>
<feature type="compositionally biased region" description="Low complexity" evidence="1">
    <location>
        <begin position="469"/>
        <end position="501"/>
    </location>
</feature>
<keyword evidence="2" id="KW-1133">Transmembrane helix</keyword>
<dbReference type="Gene3D" id="1.25.40.420">
    <property type="match status" value="1"/>
</dbReference>
<organism evidence="4 5">
    <name type="scientific">Caenorhabditis tropicalis</name>
    <dbReference type="NCBI Taxonomy" id="1561998"/>
    <lineage>
        <taxon>Eukaryota</taxon>
        <taxon>Metazoa</taxon>
        <taxon>Ecdysozoa</taxon>
        <taxon>Nematoda</taxon>
        <taxon>Chromadorea</taxon>
        <taxon>Rhabditida</taxon>
        <taxon>Rhabditina</taxon>
        <taxon>Rhabditomorpha</taxon>
        <taxon>Rhabditoidea</taxon>
        <taxon>Rhabditidae</taxon>
        <taxon>Peloderinae</taxon>
        <taxon>Caenorhabditis</taxon>
    </lineage>
</organism>
<dbReference type="InterPro" id="IPR036259">
    <property type="entry name" value="MFS_trans_sf"/>
</dbReference>
<dbReference type="GO" id="GO:0016020">
    <property type="term" value="C:membrane"/>
    <property type="evidence" value="ECO:0007669"/>
    <property type="project" value="TreeGrafter"/>
</dbReference>
<proteinExistence type="predicted"/>
<name>A0A1I7UBE3_9PELO</name>
<evidence type="ECO:0000256" key="1">
    <source>
        <dbReference type="SAM" id="MobiDB-lite"/>
    </source>
</evidence>
<keyword evidence="2" id="KW-0812">Transmembrane</keyword>
<dbReference type="Gene3D" id="1.20.1250.20">
    <property type="entry name" value="MFS general substrate transporter like domains"/>
    <property type="match status" value="1"/>
</dbReference>
<dbReference type="WBParaSite" id="Csp11.Scaffold629.g7633.t2">
    <property type="protein sequence ID" value="Csp11.Scaffold629.g7633.t2"/>
    <property type="gene ID" value="Csp11.Scaffold629.g7633"/>
</dbReference>
<keyword evidence="4" id="KW-1185">Reference proteome</keyword>
<feature type="compositionally biased region" description="Low complexity" evidence="1">
    <location>
        <begin position="534"/>
        <end position="546"/>
    </location>
</feature>
<protein>
    <submittedName>
        <fullName evidence="5">BACK domain-containing protein</fullName>
    </submittedName>
</protein>
<dbReference type="PANTHER" id="PTHR45757">
    <property type="entry name" value="PROTEIN CBG23364-RELATED"/>
    <property type="match status" value="1"/>
</dbReference>
<evidence type="ECO:0000256" key="2">
    <source>
        <dbReference type="SAM" id="Phobius"/>
    </source>
</evidence>
<sequence length="924" mass="104188">MLDGEKGEEAKNEWNSSTKYDIKMVFGGRNPGKKRRQIGSLWKLIKNRRESRWVTVVKERIKFSESRKGKGAKEKAAESESNVKSKQSNTNNNKKKDAGSGARVIRLLGNRSVYHVAVEDFVKVSQLAKQQQSAGNLMTSVDLHRFSDHSIMAFVNYVQNREIKSALTYYAITELVTLAHTFQMKDLKMCLEDCIIEAAKSSEADLLQTMILCDVAHVNPDTERALQYMAIENIEKLVALPDFHKMPSHQLYQILSSCDLVITHEMFVADVVILWLSEQNHVNAVAPSLLSCIRTKFLSPVDRTIIIERLNQLNMPYKLVRLATRMLESPNNQRICLNQTHIRKNLGRCGQVTNPTPFNAHSSLPLSRPAFNTKMKKSKEPKSKPTFNPATAPRVIDLINADPKSVQIERTIEKKDFKRQQKEAKKAKKASKTSKKSRCACIDYVKSKMSKKNYKKGPTFKDPNAVKIKPPGTSSKKSDSTTKTSVPSKMSSSSKTNPNSSRLEKNLEKRRANKRGKIQGAIKTSKSKSDQNLSKSMKSTKSSMSSRKTKTIQSIYDYTPNEKKWIIWSVAAGTIIGTIPLNMLYVKFGARYPFLIAGLASCVSTALIPWSAKTSYFFLILLRFIQGFAYSADFAAIGLMTVRWAPLSETATFLSILTCFNGIASTITNVGTGQICESSLGWKWSYYLHAIVGLALFIVWFLVYIDHPQETKRVSNTELQKIQKNKSEAHLSKKCDVPYRKLVRSPVILCVWINAFFDLTAAIMFSTYVPLYLHEVLKFGIAETGFYSSLILGLSMPVRFSFAIVSDKLKFIPMENRGWALFCFITCMCCIGVNSGGFYKSGVLHSRQFAHVVITAIQWMKCLALFVAPALVSMFVSVESERKQWIGVYLVLGSCMFITNFVSFFILTDKPATWTETEDNIEKL</sequence>
<feature type="region of interest" description="Disordered" evidence="1">
    <location>
        <begin position="373"/>
        <end position="393"/>
    </location>
</feature>
<feature type="transmembrane region" description="Helical" evidence="2">
    <location>
        <begin position="747"/>
        <end position="773"/>
    </location>
</feature>
<feature type="domain" description="BACK" evidence="3">
    <location>
        <begin position="206"/>
        <end position="308"/>
    </location>
</feature>
<dbReference type="GO" id="GO:0022857">
    <property type="term" value="F:transmembrane transporter activity"/>
    <property type="evidence" value="ECO:0007669"/>
    <property type="project" value="InterPro"/>
</dbReference>
<dbReference type="PANTHER" id="PTHR45757:SF9">
    <property type="entry name" value="MAJOR FACILITATOR SUPERFAMILY (MFS) PROFILE DOMAIN-CONTAINING PROTEIN"/>
    <property type="match status" value="1"/>
</dbReference>
<feature type="transmembrane region" description="Helical" evidence="2">
    <location>
        <begin position="651"/>
        <end position="672"/>
    </location>
</feature>
<accession>A0A1I7UBE3</accession>
<reference evidence="5" key="1">
    <citation type="submission" date="2016-11" db="UniProtKB">
        <authorList>
            <consortium name="WormBaseParasite"/>
        </authorList>
    </citation>
    <scope>IDENTIFICATION</scope>
</reference>
<feature type="transmembrane region" description="Helical" evidence="2">
    <location>
        <begin position="565"/>
        <end position="585"/>
    </location>
</feature>
<evidence type="ECO:0000313" key="4">
    <source>
        <dbReference type="Proteomes" id="UP000095282"/>
    </source>
</evidence>
<feature type="compositionally biased region" description="Basic residues" evidence="1">
    <location>
        <begin position="425"/>
        <end position="435"/>
    </location>
</feature>
<dbReference type="AlphaFoldDB" id="A0A1I7UBE3"/>
<feature type="transmembrane region" description="Helical" evidence="2">
    <location>
        <begin position="849"/>
        <end position="876"/>
    </location>
</feature>
<evidence type="ECO:0000259" key="3">
    <source>
        <dbReference type="SMART" id="SM00875"/>
    </source>
</evidence>
<feature type="transmembrane region" description="Helical" evidence="2">
    <location>
        <begin position="684"/>
        <end position="705"/>
    </location>
</feature>
<feature type="compositionally biased region" description="Basic and acidic residues" evidence="1">
    <location>
        <begin position="65"/>
        <end position="83"/>
    </location>
</feature>
<feature type="transmembrane region" description="Helical" evidence="2">
    <location>
        <begin position="888"/>
        <end position="907"/>
    </location>
</feature>
<feature type="region of interest" description="Disordered" evidence="1">
    <location>
        <begin position="453"/>
        <end position="546"/>
    </location>
</feature>